<dbReference type="RefSeq" id="WP_141643846.1">
    <property type="nucleotide sequence ID" value="NZ_VIFM01000068.1"/>
</dbReference>
<evidence type="ECO:0000313" key="3">
    <source>
        <dbReference type="EMBL" id="TQF14450.1"/>
    </source>
</evidence>
<organism evidence="3 4">
    <name type="scientific">Myxococcus llanfairpwllgwyngyllgogerychwyrndrobwllllantysiliogogogochensis</name>
    <dbReference type="NCBI Taxonomy" id="2590453"/>
    <lineage>
        <taxon>Bacteria</taxon>
        <taxon>Pseudomonadati</taxon>
        <taxon>Myxococcota</taxon>
        <taxon>Myxococcia</taxon>
        <taxon>Myxococcales</taxon>
        <taxon>Cystobacterineae</taxon>
        <taxon>Myxococcaceae</taxon>
        <taxon>Myxococcus</taxon>
    </lineage>
</organism>
<feature type="region of interest" description="Disordered" evidence="1">
    <location>
        <begin position="126"/>
        <end position="146"/>
    </location>
</feature>
<gene>
    <name evidence="3" type="ORF">FJV41_18560</name>
</gene>
<evidence type="ECO:0000256" key="2">
    <source>
        <dbReference type="SAM" id="SignalP"/>
    </source>
</evidence>
<protein>
    <recommendedName>
        <fullName evidence="5">Lipoprotein</fullName>
    </recommendedName>
</protein>
<dbReference type="AlphaFoldDB" id="A0A540WZQ9"/>
<name>A0A540WZQ9_9BACT</name>
<dbReference type="OrthoDB" id="6059090at2"/>
<evidence type="ECO:0008006" key="5">
    <source>
        <dbReference type="Google" id="ProtNLM"/>
    </source>
</evidence>
<feature type="chain" id="PRO_5021823182" description="Lipoprotein" evidence="2">
    <location>
        <begin position="24"/>
        <end position="146"/>
    </location>
</feature>
<comment type="caution">
    <text evidence="3">The sequence shown here is derived from an EMBL/GenBank/DDBJ whole genome shotgun (WGS) entry which is preliminary data.</text>
</comment>
<keyword evidence="2" id="KW-0732">Signal</keyword>
<dbReference type="Proteomes" id="UP000315369">
    <property type="component" value="Unassembled WGS sequence"/>
</dbReference>
<keyword evidence="4" id="KW-1185">Reference proteome</keyword>
<accession>A0A540WZQ9</accession>
<feature type="signal peptide" evidence="2">
    <location>
        <begin position="1"/>
        <end position="23"/>
    </location>
</feature>
<sequence length="146" mass="15677">MKPVTIAFVVYLAVAGASGPSPAVESVSVVRLLAAPEAYDGKRVEVVGYGTFEHEGTALYFNPQDHQHGVPMSAVWLVLGEAWDSKERTPPRYVIVRGTFRAKSRGALGLFAGAITDIDRLDDWDLGSAAPPQQPKGEPTRARGCL</sequence>
<evidence type="ECO:0000256" key="1">
    <source>
        <dbReference type="SAM" id="MobiDB-lite"/>
    </source>
</evidence>
<evidence type="ECO:0000313" key="4">
    <source>
        <dbReference type="Proteomes" id="UP000315369"/>
    </source>
</evidence>
<proteinExistence type="predicted"/>
<reference evidence="3 4" key="1">
    <citation type="submission" date="2019-06" db="EMBL/GenBank/DDBJ databases">
        <authorList>
            <person name="Livingstone P."/>
            <person name="Whitworth D."/>
        </authorList>
    </citation>
    <scope>NUCLEOTIDE SEQUENCE [LARGE SCALE GENOMIC DNA]</scope>
    <source>
        <strain evidence="3 4">AM401</strain>
    </source>
</reference>
<dbReference type="EMBL" id="VIFM01000068">
    <property type="protein sequence ID" value="TQF14450.1"/>
    <property type="molecule type" value="Genomic_DNA"/>
</dbReference>